<comment type="similarity">
    <text evidence="1">Belongs to the heat shock protein 70 family.</text>
</comment>
<protein>
    <submittedName>
        <fullName evidence="4">Molecular chaperone</fullName>
    </submittedName>
</protein>
<dbReference type="InterPro" id="IPR018181">
    <property type="entry name" value="Heat_shock_70_CS"/>
</dbReference>
<dbReference type="RefSeq" id="WP_057183120.1">
    <property type="nucleotide sequence ID" value="NZ_BDQM01000016.1"/>
</dbReference>
<dbReference type="NCBIfam" id="NF008673">
    <property type="entry name" value="PRK11678.1"/>
    <property type="match status" value="1"/>
</dbReference>
<dbReference type="SUPFAM" id="SSF53067">
    <property type="entry name" value="Actin-like ATPase domain"/>
    <property type="match status" value="2"/>
</dbReference>
<dbReference type="Proteomes" id="UP000197068">
    <property type="component" value="Unassembled WGS sequence"/>
</dbReference>
<accession>A0ABQ0MW49</accession>
<dbReference type="PANTHER" id="PTHR19375">
    <property type="entry name" value="HEAT SHOCK PROTEIN 70KDA"/>
    <property type="match status" value="1"/>
</dbReference>
<dbReference type="Gene3D" id="3.90.640.10">
    <property type="entry name" value="Actin, Chain A, domain 4"/>
    <property type="match status" value="1"/>
</dbReference>
<dbReference type="PROSITE" id="PS00329">
    <property type="entry name" value="HSP70_2"/>
    <property type="match status" value="1"/>
</dbReference>
<dbReference type="Pfam" id="PF00012">
    <property type="entry name" value="HSP70"/>
    <property type="match status" value="1"/>
</dbReference>
<evidence type="ECO:0000313" key="4">
    <source>
        <dbReference type="EMBL" id="GAW96585.1"/>
    </source>
</evidence>
<evidence type="ECO:0000256" key="2">
    <source>
        <dbReference type="ARBA" id="ARBA00022741"/>
    </source>
</evidence>
<dbReference type="InterPro" id="IPR043129">
    <property type="entry name" value="ATPase_NBD"/>
</dbReference>
<proteinExistence type="inferred from homology"/>
<comment type="caution">
    <text evidence="4">The sequence shown here is derived from an EMBL/GenBank/DDBJ whole genome shotgun (WGS) entry which is preliminary data.</text>
</comment>
<keyword evidence="3" id="KW-0067">ATP-binding</keyword>
<keyword evidence="2" id="KW-0547">Nucleotide-binding</keyword>
<name>A0ABQ0MW49_9GAMM</name>
<sequence length="457" mass="50325">MMIGFDYGTSNCSVATMRNGQPHIIPLLGNKLGNESYIASNLYAPSRDVISSWLSQQLAAPQQADYIAERRHQLQKGQSALRELKFDGISSELLFGKSALTQYLQDPEEGYYIKSPKSFLGASGLANTQIQFFEDIVACMMSNVKNLTEQALQKEVTQTVIGRPINFQGLHGEESNRQAISVLTKAAKRVGFKDVEFQYEPVAAGFEFEASLTKETRVLVVDIGGGTSDCSMLLMGPDFVEHDNRNEHLLAHAGVRVAGNDFDIQLALQGIMPSLGMNSLLKTGKPMPSANFRQALAINNINAQTEFYSAKNRRELELLSLDAQESELVSRLLTVHDHKLSYQLVNAAEQAKIGLSDHEEQIIHLDDIHENLAITVSRAMLKQANIRTLDQIAQLMTSAVAEAQCQPDVIFVTGGTAKSPVLSEFLQQQMPGIPLIVGDHFGSVTSGLARWAERIYK</sequence>
<evidence type="ECO:0000256" key="1">
    <source>
        <dbReference type="ARBA" id="ARBA00007381"/>
    </source>
</evidence>
<dbReference type="Gene3D" id="3.30.420.40">
    <property type="match status" value="2"/>
</dbReference>
<organism evidence="4 5">
    <name type="scientific">Colwellia marinimaniae</name>
    <dbReference type="NCBI Taxonomy" id="1513592"/>
    <lineage>
        <taxon>Bacteria</taxon>
        <taxon>Pseudomonadati</taxon>
        <taxon>Pseudomonadota</taxon>
        <taxon>Gammaproteobacteria</taxon>
        <taxon>Alteromonadales</taxon>
        <taxon>Colwelliaceae</taxon>
        <taxon>Colwellia</taxon>
    </lineage>
</organism>
<dbReference type="InterPro" id="IPR013126">
    <property type="entry name" value="Hsp_70_fam"/>
</dbReference>
<keyword evidence="5" id="KW-1185">Reference proteome</keyword>
<gene>
    <name evidence="4" type="ORF">MTCD1_02204</name>
</gene>
<evidence type="ECO:0000256" key="3">
    <source>
        <dbReference type="ARBA" id="ARBA00022840"/>
    </source>
</evidence>
<dbReference type="EMBL" id="BDQM01000016">
    <property type="protein sequence ID" value="GAW96585.1"/>
    <property type="molecule type" value="Genomic_DNA"/>
</dbReference>
<reference evidence="4 5" key="1">
    <citation type="submission" date="2017-06" db="EMBL/GenBank/DDBJ databases">
        <title>Whole Genome Sequences of Colwellia marinimaniae MTCD1.</title>
        <authorList>
            <person name="Kusumoto H."/>
            <person name="Inoue M."/>
            <person name="Tanikawa K."/>
            <person name="Maeji H."/>
            <person name="Cameron J.H."/>
            <person name="Bartlett D.H."/>
        </authorList>
    </citation>
    <scope>NUCLEOTIDE SEQUENCE [LARGE SCALE GENOMIC DNA]</scope>
    <source>
        <strain evidence="4 5">MTCD1</strain>
    </source>
</reference>
<evidence type="ECO:0000313" key="5">
    <source>
        <dbReference type="Proteomes" id="UP000197068"/>
    </source>
</evidence>